<sequence>MPPFTHTPLISGIKERAEAVLAVGQRIYVACSGGILQVYELQYAQDAESSPPKAKLVKTKKGIARRQIDQLGYIEDTDTLVVLSESQIILWDLPNLKAPTILTQLKNVQSFGTHNTSQPSSSLVASTKKKNTTAQTVAGSVEAQTLSDGDHQLAGQDEEVLVSTLVVGCRKRVAVLSWSGGKPLGGLRDLVLPHSPRMILFPCSRSPAVVHLHVSPTDFYILRIPSWPSPSIIPLTFTEAPAMTAPLSVVGHVTDSTRTTNGGTLAPGSGFSAHSMERAGTPNPAAATTVGTSNATGAVTGAFSGLGGYVGKGFGVLRSGSGSSSSRIVACAVVADVEEQPEKGSDMCGEVLTIRDGTGVFLRQDGTLARETGIAWSATPEDIAFSNPYILSVLPPTSTPSASSQSASPSSSTIQIRLSQTLNVQQVIKLPAHPSANSPAAGTTAAFAGSSIKYLSTIQSLTREITRTAATKSIMTGGPVTAVYMSVPNDKLQLQTDGSTIWAMQKEGWRDQLDEMIMLGRFTDGLGLVKSLRRIPNSIGKDDLDEYEKRLKTLSALSLFSTQSWEAAFNEFMALDVTPAKVVALFPADQISGRLHVPQEEWVEVFGGPKGGRLVPLPDESETISKDKQDGAEKRGVLGHITHLGLKKKLSMDTLTDKASMRDGSTHHSGGDDDAGSSDGSVKEFAVYPPAAVENLMIYLSDRRQKLAGAIANLEKPLPTVHSLPAFKTVTTSELVHYPSVPMTKLTPEELVRVSQIVYTALIKVYLMIRPSLVGSLCRIENWCEVEEVEELLKERSGKRMHQKALDLLRQQSTGEVDKLDRLDPTIRYLQKLGPRYLNLIFSESKWLFKDDPRMASRVFIADEPEVEALPRYEVTEYLEHCDRPTCIQYLEHIITEMGEAGPNFHDKLAGLYLEETRREWPKGSVDPDTESYKRLLRFLQDSAQYRPERLLGRSELEDMPRARALLLGRLGNHEAALRIYVNQLESYRDAEDPTEGRTPRLEQALNLIATHGTRVDAQEVLNLLPSRVTMNDVREFFIKTLRDGHAKTNQSRITKQLLKTRKEQVDRGLASLQQKRVRITDIRMYVLVRARGRQ</sequence>
<evidence type="ECO:0000313" key="2">
    <source>
        <dbReference type="Proteomes" id="UP001243375"/>
    </source>
</evidence>
<keyword evidence="2" id="KW-1185">Reference proteome</keyword>
<proteinExistence type="predicted"/>
<protein>
    <submittedName>
        <fullName evidence="1">Uncharacterized protein</fullName>
    </submittedName>
</protein>
<accession>A0ACC2X1R7</accession>
<name>A0ACC2X1R7_9TREE</name>
<organism evidence="1 2">
    <name type="scientific">Naganishia vaughanmartiniae</name>
    <dbReference type="NCBI Taxonomy" id="1424756"/>
    <lineage>
        <taxon>Eukaryota</taxon>
        <taxon>Fungi</taxon>
        <taxon>Dikarya</taxon>
        <taxon>Basidiomycota</taxon>
        <taxon>Agaricomycotina</taxon>
        <taxon>Tremellomycetes</taxon>
        <taxon>Filobasidiales</taxon>
        <taxon>Filobasidiaceae</taxon>
        <taxon>Naganishia</taxon>
    </lineage>
</organism>
<dbReference type="Proteomes" id="UP001243375">
    <property type="component" value="Unassembled WGS sequence"/>
</dbReference>
<reference evidence="1" key="1">
    <citation type="submission" date="2023-04" db="EMBL/GenBank/DDBJ databases">
        <title>Draft Genome sequencing of Naganishia species isolated from polar environments using Oxford Nanopore Technology.</title>
        <authorList>
            <person name="Leo P."/>
            <person name="Venkateswaran K."/>
        </authorList>
    </citation>
    <scope>NUCLEOTIDE SEQUENCE</scope>
    <source>
        <strain evidence="1">MNA-CCFEE 5425</strain>
    </source>
</reference>
<dbReference type="EMBL" id="JASBWU010000013">
    <property type="protein sequence ID" value="KAJ9116996.1"/>
    <property type="molecule type" value="Genomic_DNA"/>
</dbReference>
<gene>
    <name evidence="1" type="ORF">QFC22_004654</name>
</gene>
<comment type="caution">
    <text evidence="1">The sequence shown here is derived from an EMBL/GenBank/DDBJ whole genome shotgun (WGS) entry which is preliminary data.</text>
</comment>
<evidence type="ECO:0000313" key="1">
    <source>
        <dbReference type="EMBL" id="KAJ9116996.1"/>
    </source>
</evidence>